<evidence type="ECO:0000313" key="3">
    <source>
        <dbReference type="Proteomes" id="UP000075714"/>
    </source>
</evidence>
<comment type="caution">
    <text evidence="2">The sequence shown here is derived from an EMBL/GenBank/DDBJ whole genome shotgun (WGS) entry which is preliminary data.</text>
</comment>
<keyword evidence="3" id="KW-1185">Reference proteome</keyword>
<accession>A0A150FY58</accession>
<dbReference type="AlphaFoldDB" id="A0A150FY58"/>
<organism evidence="2 3">
    <name type="scientific">Gonium pectorale</name>
    <name type="common">Green alga</name>
    <dbReference type="NCBI Taxonomy" id="33097"/>
    <lineage>
        <taxon>Eukaryota</taxon>
        <taxon>Viridiplantae</taxon>
        <taxon>Chlorophyta</taxon>
        <taxon>core chlorophytes</taxon>
        <taxon>Chlorophyceae</taxon>
        <taxon>CS clade</taxon>
        <taxon>Chlamydomonadales</taxon>
        <taxon>Volvocaceae</taxon>
        <taxon>Gonium</taxon>
    </lineage>
</organism>
<evidence type="ECO:0000256" key="1">
    <source>
        <dbReference type="SAM" id="MobiDB-lite"/>
    </source>
</evidence>
<feature type="compositionally biased region" description="Low complexity" evidence="1">
    <location>
        <begin position="244"/>
        <end position="253"/>
    </location>
</feature>
<sequence>MEFVDTSRALARPAAAAQKDVTAQLLERAFALALQVRMKQYGTIDVDVRSTAWGLMEGKFGGLTVRGQRWRTPLELTATELMVDVGELVLDYQKFMWQQTVALKNVPQGSVSFTLTSQDLANFMVHPIMAQAASRAVQGKAFVFDRSTAAVRIDPATGRGVITYQGVWAGDGQRYDVSMSTPPTPAKAVGAVGNGRPATAGALAAPSNTMEQLTVSARRLGPPPASRSGTGSYASMGSRDERPGPAAQGSAAGAVARATPQVAVAVAAPAAGLSTASAGSQDEDVDPGAEVVAEGLRRFFSSLVLNLQGVELRQPTLLVTLPGPGQAAAAGAVAAPRGPAAPAPGSPSGPATLPALLTIIMKVAIVQLPPLNMKF</sequence>
<proteinExistence type="predicted"/>
<dbReference type="OrthoDB" id="534295at2759"/>
<name>A0A150FY58_GONPE</name>
<gene>
    <name evidence="2" type="ORF">GPECTOR_136g637</name>
</gene>
<evidence type="ECO:0000313" key="2">
    <source>
        <dbReference type="EMBL" id="KXZ42554.1"/>
    </source>
</evidence>
<dbReference type="STRING" id="33097.A0A150FY58"/>
<dbReference type="Proteomes" id="UP000075714">
    <property type="component" value="Unassembled WGS sequence"/>
</dbReference>
<dbReference type="EMBL" id="LSYV01000136">
    <property type="protein sequence ID" value="KXZ42554.1"/>
    <property type="molecule type" value="Genomic_DNA"/>
</dbReference>
<reference evidence="3" key="1">
    <citation type="journal article" date="2016" name="Nat. Commun.">
        <title>The Gonium pectorale genome demonstrates co-option of cell cycle regulation during the evolution of multicellularity.</title>
        <authorList>
            <person name="Hanschen E.R."/>
            <person name="Marriage T.N."/>
            <person name="Ferris P.J."/>
            <person name="Hamaji T."/>
            <person name="Toyoda A."/>
            <person name="Fujiyama A."/>
            <person name="Neme R."/>
            <person name="Noguchi H."/>
            <person name="Minakuchi Y."/>
            <person name="Suzuki M."/>
            <person name="Kawai-Toyooka H."/>
            <person name="Smith D.R."/>
            <person name="Sparks H."/>
            <person name="Anderson J."/>
            <person name="Bakaric R."/>
            <person name="Luria V."/>
            <person name="Karger A."/>
            <person name="Kirschner M.W."/>
            <person name="Durand P.M."/>
            <person name="Michod R.E."/>
            <person name="Nozaki H."/>
            <person name="Olson B.J."/>
        </authorList>
    </citation>
    <scope>NUCLEOTIDE SEQUENCE [LARGE SCALE GENOMIC DNA]</scope>
    <source>
        <strain evidence="3">NIES-2863</strain>
    </source>
</reference>
<feature type="region of interest" description="Disordered" evidence="1">
    <location>
        <begin position="218"/>
        <end position="253"/>
    </location>
</feature>
<protein>
    <submittedName>
        <fullName evidence="2">Uncharacterized protein</fullName>
    </submittedName>
</protein>